<comment type="caution">
    <text evidence="3">The sequence shown here is derived from an EMBL/GenBank/DDBJ whole genome shotgun (WGS) entry which is preliminary data.</text>
</comment>
<keyword evidence="1" id="KW-0472">Membrane</keyword>
<keyword evidence="3" id="KW-0251">Elongation factor</keyword>
<dbReference type="Gene3D" id="1.10.8.10">
    <property type="entry name" value="DNA helicase RuvA subunit, C-terminal domain"/>
    <property type="match status" value="1"/>
</dbReference>
<proteinExistence type="predicted"/>
<gene>
    <name evidence="3" type="ORF">CLTHE_30420</name>
</gene>
<name>A0A1V4SN11_9CLOT</name>
<sequence length="218" mass="24164">MMDITLEKIDKIVERLGVSYKDAKDALIEANGDVLEAIIALETKGAKSTYAQLKSEASNEYYYNEASTCSVEDFKTWIKKVIEKGNVSRIKIKKDEVVILDIPVNAGISAMVIAAIIPAFLAFGVIAAVATKITIEITKCDGSVEVVNKYVKKMADEVMEKATVVASEVKEKATQTAMDVKEKLSDVRNDMKYKNENKSKVYSGDDTVYTYTVKFDEE</sequence>
<dbReference type="GO" id="GO:0003746">
    <property type="term" value="F:translation elongation factor activity"/>
    <property type="evidence" value="ECO:0007669"/>
    <property type="project" value="UniProtKB-KW"/>
</dbReference>
<evidence type="ECO:0000313" key="4">
    <source>
        <dbReference type="Proteomes" id="UP000191448"/>
    </source>
</evidence>
<keyword evidence="1" id="KW-0812">Transmembrane</keyword>
<dbReference type="OrthoDB" id="129626at2"/>
<evidence type="ECO:0000313" key="3">
    <source>
        <dbReference type="EMBL" id="OPX45278.1"/>
    </source>
</evidence>
<evidence type="ECO:0000259" key="2">
    <source>
        <dbReference type="Pfam" id="PF14242"/>
    </source>
</evidence>
<organism evidence="3 4">
    <name type="scientific">Clostridium thermobutyricum DSM 4928</name>
    <dbReference type="NCBI Taxonomy" id="1121339"/>
    <lineage>
        <taxon>Bacteria</taxon>
        <taxon>Bacillati</taxon>
        <taxon>Bacillota</taxon>
        <taxon>Clostridia</taxon>
        <taxon>Eubacteriales</taxon>
        <taxon>Clostridiaceae</taxon>
        <taxon>Clostridium</taxon>
    </lineage>
</organism>
<keyword evidence="1" id="KW-1133">Transmembrane helix</keyword>
<accession>A0A1V4SN11</accession>
<feature type="domain" description="DUF4342" evidence="2">
    <location>
        <begin position="65"/>
        <end position="139"/>
    </location>
</feature>
<dbReference type="InterPro" id="IPR009060">
    <property type="entry name" value="UBA-like_sf"/>
</dbReference>
<keyword evidence="3" id="KW-0648">Protein biosynthesis</keyword>
<dbReference type="Pfam" id="PF14242">
    <property type="entry name" value="DUF4342"/>
    <property type="match status" value="1"/>
</dbReference>
<dbReference type="Proteomes" id="UP000191448">
    <property type="component" value="Unassembled WGS sequence"/>
</dbReference>
<dbReference type="InterPro" id="IPR025642">
    <property type="entry name" value="DUF4342"/>
</dbReference>
<protein>
    <submittedName>
        <fullName evidence="3">Elongation factor Ts, mitochondrial</fullName>
    </submittedName>
</protein>
<reference evidence="3 4" key="1">
    <citation type="submission" date="2016-02" db="EMBL/GenBank/DDBJ databases">
        <title>Genome sequence of Clostridium thermobutyricum DSM 4928.</title>
        <authorList>
            <person name="Poehlein A."/>
            <person name="Daniel R."/>
        </authorList>
    </citation>
    <scope>NUCLEOTIDE SEQUENCE [LARGE SCALE GENOMIC DNA]</scope>
    <source>
        <strain evidence="3 4">DSM 4928</strain>
    </source>
</reference>
<dbReference type="EMBL" id="LTAY01000103">
    <property type="protein sequence ID" value="OPX45278.1"/>
    <property type="molecule type" value="Genomic_DNA"/>
</dbReference>
<dbReference type="AlphaFoldDB" id="A0A1V4SN11"/>
<evidence type="ECO:0000256" key="1">
    <source>
        <dbReference type="SAM" id="Phobius"/>
    </source>
</evidence>
<dbReference type="SUPFAM" id="SSF46934">
    <property type="entry name" value="UBA-like"/>
    <property type="match status" value="1"/>
</dbReference>
<feature type="transmembrane region" description="Helical" evidence="1">
    <location>
        <begin position="108"/>
        <end position="129"/>
    </location>
</feature>
<dbReference type="RefSeq" id="WP_080024138.1">
    <property type="nucleotide sequence ID" value="NZ_LTAY01000103.1"/>
</dbReference>